<dbReference type="Proteomes" id="UP000708208">
    <property type="component" value="Unassembled WGS sequence"/>
</dbReference>
<name>A0A8J2KF26_9HEXA</name>
<organism evidence="8 9">
    <name type="scientific">Allacma fusca</name>
    <dbReference type="NCBI Taxonomy" id="39272"/>
    <lineage>
        <taxon>Eukaryota</taxon>
        <taxon>Metazoa</taxon>
        <taxon>Ecdysozoa</taxon>
        <taxon>Arthropoda</taxon>
        <taxon>Hexapoda</taxon>
        <taxon>Collembola</taxon>
        <taxon>Symphypleona</taxon>
        <taxon>Sminthuridae</taxon>
        <taxon>Allacma</taxon>
    </lineage>
</organism>
<keyword evidence="7" id="KW-1133">Transmembrane helix</keyword>
<evidence type="ECO:0000313" key="9">
    <source>
        <dbReference type="Proteomes" id="UP000708208"/>
    </source>
</evidence>
<comment type="caution">
    <text evidence="8">The sequence shown here is derived from an EMBL/GenBank/DDBJ whole genome shotgun (WGS) entry which is preliminary data.</text>
</comment>
<proteinExistence type="inferred from homology"/>
<comment type="subcellular location">
    <subcellularLocation>
        <location evidence="1 6">Cell membrane</location>
        <topology evidence="1 6">Peripheral membrane protein</topology>
    </subcellularLocation>
    <subcellularLocation>
        <location evidence="6">Golgi apparatus membrane</location>
        <topology evidence="6">Peripheral membrane protein</topology>
    </subcellularLocation>
    <subcellularLocation>
        <location evidence="6">Membrane</location>
        <location evidence="6">Caveola</location>
        <topology evidence="6">Peripheral membrane protein</topology>
    </subcellularLocation>
</comment>
<evidence type="ECO:0000256" key="3">
    <source>
        <dbReference type="ARBA" id="ARBA00022475"/>
    </source>
</evidence>
<evidence type="ECO:0000256" key="2">
    <source>
        <dbReference type="ARBA" id="ARBA00010988"/>
    </source>
</evidence>
<dbReference type="GO" id="GO:0060090">
    <property type="term" value="F:molecular adaptor activity"/>
    <property type="evidence" value="ECO:0007669"/>
    <property type="project" value="TreeGrafter"/>
</dbReference>
<keyword evidence="9" id="KW-1185">Reference proteome</keyword>
<dbReference type="GO" id="GO:0000139">
    <property type="term" value="C:Golgi membrane"/>
    <property type="evidence" value="ECO:0007669"/>
    <property type="project" value="UniProtKB-SubCell"/>
</dbReference>
<evidence type="ECO:0000256" key="1">
    <source>
        <dbReference type="ARBA" id="ARBA00004202"/>
    </source>
</evidence>
<keyword evidence="3 6" id="KW-1003">Cell membrane</keyword>
<evidence type="ECO:0000256" key="4">
    <source>
        <dbReference type="ARBA" id="ARBA00023034"/>
    </source>
</evidence>
<evidence type="ECO:0000256" key="7">
    <source>
        <dbReference type="SAM" id="Phobius"/>
    </source>
</evidence>
<feature type="transmembrane region" description="Helical" evidence="7">
    <location>
        <begin position="124"/>
        <end position="141"/>
    </location>
</feature>
<dbReference type="GO" id="GO:0005901">
    <property type="term" value="C:caveola"/>
    <property type="evidence" value="ECO:0007669"/>
    <property type="project" value="UniProtKB-SubCell"/>
</dbReference>
<keyword evidence="4 6" id="KW-0333">Golgi apparatus</keyword>
<dbReference type="PANTHER" id="PTHR10844:SF19">
    <property type="entry name" value="CAVEOLIN-2"/>
    <property type="match status" value="1"/>
</dbReference>
<reference evidence="8" key="1">
    <citation type="submission" date="2021-06" db="EMBL/GenBank/DDBJ databases">
        <authorList>
            <person name="Hodson N. C."/>
            <person name="Mongue J. A."/>
            <person name="Jaron S. K."/>
        </authorList>
    </citation>
    <scope>NUCLEOTIDE SEQUENCE</scope>
</reference>
<dbReference type="GO" id="GO:0070836">
    <property type="term" value="P:caveola assembly"/>
    <property type="evidence" value="ECO:0007669"/>
    <property type="project" value="InterPro"/>
</dbReference>
<evidence type="ECO:0000256" key="5">
    <source>
        <dbReference type="ARBA" id="ARBA00023136"/>
    </source>
</evidence>
<gene>
    <name evidence="8" type="ORF">AFUS01_LOCUS13934</name>
</gene>
<comment type="function">
    <text evidence="6">May act as a scaffolding protein within caveolar membranes. Interacts directly with G-protein alpha subunits and can functionally regulate their activity.</text>
</comment>
<comment type="similarity">
    <text evidence="2 6">Belongs to the caveolin family.</text>
</comment>
<dbReference type="InterPro" id="IPR001612">
    <property type="entry name" value="Caveolin"/>
</dbReference>
<evidence type="ECO:0000256" key="6">
    <source>
        <dbReference type="RuleBase" id="RU000680"/>
    </source>
</evidence>
<keyword evidence="5 6" id="KW-0472">Membrane</keyword>
<sequence length="164" mass="18710">MSLGSRNMSLHLNKVSSSVTHPSDLGANRDPQDLNKSVQVVWNSVIGEPDNVRSPDWVWRVSNIIYSTVQGWTYKILTVITAPIFAFIIGFHFALLIFLQIWVFRPILKFLHIIFSLLRTLGEIVLNGLCGPIFETIGLCMSNARIRHQRVYDAKDEPQFPFII</sequence>
<dbReference type="AlphaFoldDB" id="A0A8J2KF26"/>
<dbReference type="PANTHER" id="PTHR10844">
    <property type="entry name" value="CAVEOLIN"/>
    <property type="match status" value="1"/>
</dbReference>
<feature type="transmembrane region" description="Helical" evidence="7">
    <location>
        <begin position="76"/>
        <end position="104"/>
    </location>
</feature>
<dbReference type="OrthoDB" id="5917823at2759"/>
<keyword evidence="7" id="KW-0812">Transmembrane</keyword>
<protein>
    <recommendedName>
        <fullName evidence="6">Caveolin</fullName>
    </recommendedName>
</protein>
<dbReference type="Pfam" id="PF01146">
    <property type="entry name" value="Caveolin"/>
    <property type="match status" value="1"/>
</dbReference>
<dbReference type="EMBL" id="CAJVCH010115608">
    <property type="protein sequence ID" value="CAG7724944.1"/>
    <property type="molecule type" value="Genomic_DNA"/>
</dbReference>
<accession>A0A8J2KF26</accession>
<evidence type="ECO:0000313" key="8">
    <source>
        <dbReference type="EMBL" id="CAG7724944.1"/>
    </source>
</evidence>